<dbReference type="Proteomes" id="UP000320811">
    <property type="component" value="Unassembled WGS sequence"/>
</dbReference>
<sequence length="51" mass="5536">MTTCACTCISLFAMSGMNAMAQVSTNNMDTPIRISFISYFLFITVDESIGS</sequence>
<comment type="caution">
    <text evidence="2">The sequence shown here is derived from an EMBL/GenBank/DDBJ whole genome shotgun (WGS) entry which is preliminary data.</text>
</comment>
<feature type="signal peptide" evidence="1">
    <location>
        <begin position="1"/>
        <end position="21"/>
    </location>
</feature>
<feature type="chain" id="PRO_5021950263" evidence="1">
    <location>
        <begin position="22"/>
        <end position="51"/>
    </location>
</feature>
<dbReference type="AlphaFoldDB" id="A0A561P9Z2"/>
<keyword evidence="1" id="KW-0732">Signal</keyword>
<proteinExistence type="predicted"/>
<organism evidence="2 3">
    <name type="scientific">Chitinophaga polysaccharea</name>
    <dbReference type="NCBI Taxonomy" id="1293035"/>
    <lineage>
        <taxon>Bacteria</taxon>
        <taxon>Pseudomonadati</taxon>
        <taxon>Bacteroidota</taxon>
        <taxon>Chitinophagia</taxon>
        <taxon>Chitinophagales</taxon>
        <taxon>Chitinophagaceae</taxon>
        <taxon>Chitinophaga</taxon>
    </lineage>
</organism>
<keyword evidence="3" id="KW-1185">Reference proteome</keyword>
<evidence type="ECO:0000256" key="1">
    <source>
        <dbReference type="SAM" id="SignalP"/>
    </source>
</evidence>
<reference evidence="2 3" key="1">
    <citation type="submission" date="2019-06" db="EMBL/GenBank/DDBJ databases">
        <title>Sorghum-associated microbial communities from plants grown in Nebraska, USA.</title>
        <authorList>
            <person name="Schachtman D."/>
        </authorList>
    </citation>
    <scope>NUCLEOTIDE SEQUENCE [LARGE SCALE GENOMIC DNA]</scope>
    <source>
        <strain evidence="2 3">1209</strain>
    </source>
</reference>
<protein>
    <submittedName>
        <fullName evidence="2">Uncharacterized protein</fullName>
    </submittedName>
</protein>
<accession>A0A561P9Z2</accession>
<evidence type="ECO:0000313" key="2">
    <source>
        <dbReference type="EMBL" id="TWF34963.1"/>
    </source>
</evidence>
<evidence type="ECO:0000313" key="3">
    <source>
        <dbReference type="Proteomes" id="UP000320811"/>
    </source>
</evidence>
<gene>
    <name evidence="2" type="ORF">FHW36_110164</name>
</gene>
<dbReference type="EMBL" id="VIWO01000010">
    <property type="protein sequence ID" value="TWF34963.1"/>
    <property type="molecule type" value="Genomic_DNA"/>
</dbReference>
<name>A0A561P9Z2_9BACT</name>